<sequence length="192" mass="22223">MDDMKVYPIRSIEDASLLFAINMDLHNATNIDECTKISLSQFEEWSMHPGNLFLACEYKSRLVGLFFSVRVKHEVFEKLMNFEMKKSEITDADFADVDEVGSNVLLSFYAVNVKVATMLFIRHYAYLIANQKIIEEVGVITSVSEVKKTLSNMNLKLYKNRLLENSVNVETYREKLKYVLASEYVVKMIFSK</sequence>
<dbReference type="EMBL" id="FPKX01000020">
    <property type="protein sequence ID" value="SFZ97781.1"/>
    <property type="molecule type" value="Genomic_DNA"/>
</dbReference>
<protein>
    <submittedName>
        <fullName evidence="1">Uncharacterized protein</fullName>
    </submittedName>
</protein>
<name>A0A1W1ECN1_9ZZZZ</name>
<reference evidence="1" key="1">
    <citation type="submission" date="2016-10" db="EMBL/GenBank/DDBJ databases">
        <authorList>
            <person name="de Groot N.N."/>
        </authorList>
    </citation>
    <scope>NUCLEOTIDE SEQUENCE</scope>
</reference>
<dbReference type="AlphaFoldDB" id="A0A1W1ECN1"/>
<organism evidence="1">
    <name type="scientific">hydrothermal vent metagenome</name>
    <dbReference type="NCBI Taxonomy" id="652676"/>
    <lineage>
        <taxon>unclassified sequences</taxon>
        <taxon>metagenomes</taxon>
        <taxon>ecological metagenomes</taxon>
    </lineage>
</organism>
<gene>
    <name evidence="1" type="ORF">MNB_SV-5-151</name>
</gene>
<accession>A0A1W1ECN1</accession>
<evidence type="ECO:0000313" key="1">
    <source>
        <dbReference type="EMBL" id="SFZ97781.1"/>
    </source>
</evidence>
<proteinExistence type="predicted"/>